<evidence type="ECO:0000313" key="6">
    <source>
        <dbReference type="EMBL" id="TCT22235.1"/>
    </source>
</evidence>
<dbReference type="RefSeq" id="WP_132976628.1">
    <property type="nucleotide sequence ID" value="NZ_SMAO01000003.1"/>
</dbReference>
<dbReference type="Gene3D" id="3.30.70.270">
    <property type="match status" value="1"/>
</dbReference>
<dbReference type="SUPFAM" id="SSF55073">
    <property type="entry name" value="Nucleotide cyclase"/>
    <property type="match status" value="1"/>
</dbReference>
<dbReference type="CDD" id="cd01949">
    <property type="entry name" value="GGDEF"/>
    <property type="match status" value="1"/>
</dbReference>
<dbReference type="FunFam" id="3.30.70.270:FF:000001">
    <property type="entry name" value="Diguanylate cyclase domain protein"/>
    <property type="match status" value="1"/>
</dbReference>
<evidence type="ECO:0000256" key="4">
    <source>
        <dbReference type="SAM" id="Phobius"/>
    </source>
</evidence>
<dbReference type="InterPro" id="IPR000160">
    <property type="entry name" value="GGDEF_dom"/>
</dbReference>
<dbReference type="GO" id="GO:0043709">
    <property type="term" value="P:cell adhesion involved in single-species biofilm formation"/>
    <property type="evidence" value="ECO:0007669"/>
    <property type="project" value="TreeGrafter"/>
</dbReference>
<dbReference type="InterPro" id="IPR029787">
    <property type="entry name" value="Nucleotide_cyclase"/>
</dbReference>
<name>A0A4R3N0F0_9GAMM</name>
<comment type="caution">
    <text evidence="6">The sequence shown here is derived from an EMBL/GenBank/DDBJ whole genome shotgun (WGS) entry which is preliminary data.</text>
</comment>
<dbReference type="Gene3D" id="3.30.450.20">
    <property type="entry name" value="PAS domain"/>
    <property type="match status" value="1"/>
</dbReference>
<evidence type="ECO:0000259" key="5">
    <source>
        <dbReference type="PROSITE" id="PS50887"/>
    </source>
</evidence>
<dbReference type="NCBIfam" id="TIGR00254">
    <property type="entry name" value="GGDEF"/>
    <property type="match status" value="1"/>
</dbReference>
<dbReference type="SUPFAM" id="SSF55785">
    <property type="entry name" value="PYP-like sensor domain (PAS domain)"/>
    <property type="match status" value="1"/>
</dbReference>
<dbReference type="AlphaFoldDB" id="A0A4R3N0F0"/>
<dbReference type="GO" id="GO:1902201">
    <property type="term" value="P:negative regulation of bacterial-type flagellum-dependent cell motility"/>
    <property type="evidence" value="ECO:0007669"/>
    <property type="project" value="TreeGrafter"/>
</dbReference>
<dbReference type="InterPro" id="IPR035965">
    <property type="entry name" value="PAS-like_dom_sf"/>
</dbReference>
<dbReference type="PANTHER" id="PTHR45138:SF9">
    <property type="entry name" value="DIGUANYLATE CYCLASE DGCM-RELATED"/>
    <property type="match status" value="1"/>
</dbReference>
<dbReference type="GO" id="GO:0052621">
    <property type="term" value="F:diguanylate cyclase activity"/>
    <property type="evidence" value="ECO:0007669"/>
    <property type="project" value="UniProtKB-EC"/>
</dbReference>
<evidence type="ECO:0000256" key="2">
    <source>
        <dbReference type="ARBA" id="ARBA00012528"/>
    </source>
</evidence>
<dbReference type="SMART" id="SM00267">
    <property type="entry name" value="GGDEF"/>
    <property type="match status" value="1"/>
</dbReference>
<organism evidence="6 7">
    <name type="scientific">Thiobaca trueperi</name>
    <dbReference type="NCBI Taxonomy" id="127458"/>
    <lineage>
        <taxon>Bacteria</taxon>
        <taxon>Pseudomonadati</taxon>
        <taxon>Pseudomonadota</taxon>
        <taxon>Gammaproteobacteria</taxon>
        <taxon>Chromatiales</taxon>
        <taxon>Chromatiaceae</taxon>
        <taxon>Thiobaca</taxon>
    </lineage>
</organism>
<protein>
    <recommendedName>
        <fullName evidence="2">diguanylate cyclase</fullName>
        <ecNumber evidence="2">2.7.7.65</ecNumber>
    </recommendedName>
</protein>
<accession>A0A4R3N0F0</accession>
<keyword evidence="4" id="KW-1133">Transmembrane helix</keyword>
<dbReference type="PROSITE" id="PS50887">
    <property type="entry name" value="GGDEF"/>
    <property type="match status" value="1"/>
</dbReference>
<feature type="domain" description="GGDEF" evidence="5">
    <location>
        <begin position="347"/>
        <end position="473"/>
    </location>
</feature>
<proteinExistence type="predicted"/>
<dbReference type="OrthoDB" id="9812260at2"/>
<dbReference type="EC" id="2.7.7.65" evidence="2"/>
<keyword evidence="7" id="KW-1185">Reference proteome</keyword>
<dbReference type="InterPro" id="IPR050469">
    <property type="entry name" value="Diguanylate_Cyclase"/>
</dbReference>
<evidence type="ECO:0000313" key="7">
    <source>
        <dbReference type="Proteomes" id="UP000295717"/>
    </source>
</evidence>
<dbReference type="Pfam" id="PF00990">
    <property type="entry name" value="GGDEF"/>
    <property type="match status" value="1"/>
</dbReference>
<dbReference type="InterPro" id="IPR043128">
    <property type="entry name" value="Rev_trsase/Diguanyl_cyclase"/>
</dbReference>
<feature type="transmembrane region" description="Helical" evidence="4">
    <location>
        <begin position="20"/>
        <end position="40"/>
    </location>
</feature>
<dbReference type="GO" id="GO:0005886">
    <property type="term" value="C:plasma membrane"/>
    <property type="evidence" value="ECO:0007669"/>
    <property type="project" value="TreeGrafter"/>
</dbReference>
<comment type="catalytic activity">
    <reaction evidence="3">
        <text>2 GTP = 3',3'-c-di-GMP + 2 diphosphate</text>
        <dbReference type="Rhea" id="RHEA:24898"/>
        <dbReference type="ChEBI" id="CHEBI:33019"/>
        <dbReference type="ChEBI" id="CHEBI:37565"/>
        <dbReference type="ChEBI" id="CHEBI:58805"/>
        <dbReference type="EC" id="2.7.7.65"/>
    </reaction>
</comment>
<gene>
    <name evidence="6" type="ORF">EDC35_103334</name>
</gene>
<evidence type="ECO:0000256" key="1">
    <source>
        <dbReference type="ARBA" id="ARBA00001946"/>
    </source>
</evidence>
<keyword evidence="4" id="KW-0812">Transmembrane</keyword>
<sequence>MTKTAFARHRRSLKFERNLALIFGLLGLTLAIVIALHWFLVLKPTLRAEAESRASALAQAQAQSIERLLGSGLPAERLRNELQTTLDGMLLIKDQSTREPFIEGIALTIDYDLFDAPGGNLDLVQGRDDCAECFVAHIPLYHPQDRLLIGIATCYSNPAFLEQLLNDVRVNLLWVGVVFLCLISFAWWETDRLLRRLRESESNLRSVFEAAPFPMVLNEDGQLGLRQANRAAKAYLDLREDGSEHFSSELWLTLYAAGLPTDVSEPRETPIPAADGTPRWALVSAIPLQFSGVPSQLISLADVTELKTIQDELRSASLTDGLTNIYNRRYLYLRLTKEVDLVKRYHHPLSIFLFDLDHFKQVNDTFGHGVGDEVLIQVASALKGCLREVDVAGRYGGEEFLVILPHASAPEALEVAERIGAVIKSLQWSQPALRVTISGGVQQYKGEELDEFVELADRKLYQAKTDGRDRVVG</sequence>
<dbReference type="Pfam" id="PF13188">
    <property type="entry name" value="PAS_8"/>
    <property type="match status" value="1"/>
</dbReference>
<dbReference type="Proteomes" id="UP000295717">
    <property type="component" value="Unassembled WGS sequence"/>
</dbReference>
<evidence type="ECO:0000256" key="3">
    <source>
        <dbReference type="ARBA" id="ARBA00034247"/>
    </source>
</evidence>
<reference evidence="6 7" key="1">
    <citation type="submission" date="2019-03" db="EMBL/GenBank/DDBJ databases">
        <title>Genomic Encyclopedia of Type Strains, Phase IV (KMG-IV): sequencing the most valuable type-strain genomes for metagenomic binning, comparative biology and taxonomic classification.</title>
        <authorList>
            <person name="Goeker M."/>
        </authorList>
    </citation>
    <scope>NUCLEOTIDE SEQUENCE [LARGE SCALE GENOMIC DNA]</scope>
    <source>
        <strain evidence="6 7">DSM 13587</strain>
    </source>
</reference>
<comment type="cofactor">
    <cofactor evidence="1">
        <name>Mg(2+)</name>
        <dbReference type="ChEBI" id="CHEBI:18420"/>
    </cofactor>
</comment>
<dbReference type="InterPro" id="IPR000014">
    <property type="entry name" value="PAS"/>
</dbReference>
<dbReference type="EMBL" id="SMAO01000003">
    <property type="protein sequence ID" value="TCT22235.1"/>
    <property type="molecule type" value="Genomic_DNA"/>
</dbReference>
<dbReference type="PANTHER" id="PTHR45138">
    <property type="entry name" value="REGULATORY COMPONENTS OF SENSORY TRANSDUCTION SYSTEM"/>
    <property type="match status" value="1"/>
</dbReference>
<keyword evidence="4" id="KW-0472">Membrane</keyword>